<keyword evidence="3" id="KW-1185">Reference proteome</keyword>
<dbReference type="OrthoDB" id="5843289at2759"/>
<dbReference type="AlphaFoldDB" id="E3N053"/>
<dbReference type="Proteomes" id="UP000008281">
    <property type="component" value="Unassembled WGS sequence"/>
</dbReference>
<dbReference type="eggNOG" id="ENOG502TGC1">
    <property type="taxonomic scope" value="Eukaryota"/>
</dbReference>
<evidence type="ECO:0000313" key="3">
    <source>
        <dbReference type="Proteomes" id="UP000008281"/>
    </source>
</evidence>
<dbReference type="HOGENOM" id="CLU_533448_0_0_1"/>
<dbReference type="EMBL" id="DS268504">
    <property type="protein sequence ID" value="EFP13288.1"/>
    <property type="molecule type" value="Genomic_DNA"/>
</dbReference>
<evidence type="ECO:0000256" key="1">
    <source>
        <dbReference type="SAM" id="MobiDB-lite"/>
    </source>
</evidence>
<protein>
    <submittedName>
        <fullName evidence="2">Uncharacterized protein</fullName>
    </submittedName>
</protein>
<organism evidence="3">
    <name type="scientific">Caenorhabditis remanei</name>
    <name type="common">Caenorhabditis vulgaris</name>
    <dbReference type="NCBI Taxonomy" id="31234"/>
    <lineage>
        <taxon>Eukaryota</taxon>
        <taxon>Metazoa</taxon>
        <taxon>Ecdysozoa</taxon>
        <taxon>Nematoda</taxon>
        <taxon>Chromadorea</taxon>
        <taxon>Rhabditida</taxon>
        <taxon>Rhabditina</taxon>
        <taxon>Rhabditomorpha</taxon>
        <taxon>Rhabditoidea</taxon>
        <taxon>Rhabditidae</taxon>
        <taxon>Peloderinae</taxon>
        <taxon>Caenorhabditis</taxon>
    </lineage>
</organism>
<feature type="compositionally biased region" description="Polar residues" evidence="1">
    <location>
        <begin position="109"/>
        <end position="142"/>
    </location>
</feature>
<name>E3N053_CAERE</name>
<gene>
    <name evidence="2" type="ORF">CRE_12145</name>
</gene>
<accession>E3N053</accession>
<feature type="compositionally biased region" description="Polar residues" evidence="1">
    <location>
        <begin position="26"/>
        <end position="77"/>
    </location>
</feature>
<feature type="region of interest" description="Disordered" evidence="1">
    <location>
        <begin position="169"/>
        <end position="348"/>
    </location>
</feature>
<feature type="compositionally biased region" description="Low complexity" evidence="1">
    <location>
        <begin position="326"/>
        <end position="337"/>
    </location>
</feature>
<feature type="region of interest" description="Disordered" evidence="1">
    <location>
        <begin position="379"/>
        <end position="426"/>
    </location>
</feature>
<feature type="region of interest" description="Disordered" evidence="1">
    <location>
        <begin position="1"/>
        <end position="154"/>
    </location>
</feature>
<dbReference type="InParanoid" id="E3N053"/>
<sequence length="490" mass="52728">MSKPSKSPNPANNSSSVGSVCPPTARSLSMMTAEPQTDPRQTPTALSNSVNTAIGGTPSDFKSSSGLSDTSARSGRVTSDKSTPKTAKAPTSPEIIMNGLDLRRGSLFGRQTKNVAQSEPESMTNITWTNTGDLSTPSQMSSFDGKPPNNHFSINTEMSVSIRTGIPVTEKSALSGAPKTRNRSPVAQIDALKKREEQRKQLDAMSPNPNVSTKSKKSKKSKKSVKGLDASTISMKTGFSKKLKKSKKSKKSSKKEEPITVNLDYAKRSKKSKKSKKDEVPPMSGRAGIIKKKLDECTPLPGVMQTIPPSPPGKNFVMKPEVPADSSSKIQKIKSSQVNNFPGAGKYTRNMDEVAPKTPQNATDPNQSHVVYDVSKLNSNQRRCRPKKPIKCIGRFSPSRTRPGTKKSTGRSASRRVADPPSEKTIGNNQIVVLGTTQDGKNTIRMTIDMEIVSGEALGGSDKPMTIVPKKVMVGGKELPVDSSEEKSEN</sequence>
<feature type="compositionally biased region" description="Basic residues" evidence="1">
    <location>
        <begin position="239"/>
        <end position="253"/>
    </location>
</feature>
<evidence type="ECO:0000313" key="2">
    <source>
        <dbReference type="EMBL" id="EFP13288.1"/>
    </source>
</evidence>
<reference evidence="2" key="1">
    <citation type="submission" date="2007-07" db="EMBL/GenBank/DDBJ databases">
        <title>PCAP assembly of the Caenorhabditis remanei genome.</title>
        <authorList>
            <consortium name="The Caenorhabditis remanei Sequencing Consortium"/>
            <person name="Wilson R.K."/>
        </authorList>
    </citation>
    <scope>NUCLEOTIDE SEQUENCE [LARGE SCALE GENOMIC DNA]</scope>
    <source>
        <strain evidence="2">PB4641</strain>
    </source>
</reference>
<feature type="compositionally biased region" description="Basic and acidic residues" evidence="1">
    <location>
        <begin position="191"/>
        <end position="202"/>
    </location>
</feature>
<dbReference type="FunCoup" id="E3N053">
    <property type="interactions" value="1908"/>
</dbReference>
<feature type="compositionally biased region" description="Basic residues" evidence="1">
    <location>
        <begin position="214"/>
        <end position="225"/>
    </location>
</feature>
<proteinExistence type="predicted"/>
<feature type="compositionally biased region" description="Low complexity" evidence="1">
    <location>
        <begin position="1"/>
        <end position="16"/>
    </location>
</feature>